<evidence type="ECO:0000313" key="5">
    <source>
        <dbReference type="EMBL" id="AIA93282.1"/>
    </source>
</evidence>
<dbReference type="AlphaFoldDB" id="A0A060CEA6"/>
<dbReference type="GO" id="GO:0008422">
    <property type="term" value="F:beta-glucosidase activity"/>
    <property type="evidence" value="ECO:0007669"/>
    <property type="project" value="TreeGrafter"/>
</dbReference>
<dbReference type="PANTHER" id="PTHR10353">
    <property type="entry name" value="GLYCOSYL HYDROLASE"/>
    <property type="match status" value="1"/>
</dbReference>
<evidence type="ECO:0000256" key="3">
    <source>
        <dbReference type="ARBA" id="ARBA00023295"/>
    </source>
</evidence>
<dbReference type="GO" id="GO:0016052">
    <property type="term" value="P:carbohydrate catabolic process"/>
    <property type="evidence" value="ECO:0007669"/>
    <property type="project" value="TreeGrafter"/>
</dbReference>
<dbReference type="GO" id="GO:0005829">
    <property type="term" value="C:cytosol"/>
    <property type="evidence" value="ECO:0007669"/>
    <property type="project" value="TreeGrafter"/>
</dbReference>
<proteinExistence type="inferred from homology"/>
<name>A0A060CEA6_9BURK</name>
<evidence type="ECO:0000256" key="4">
    <source>
        <dbReference type="RuleBase" id="RU003690"/>
    </source>
</evidence>
<dbReference type="Gene3D" id="3.20.20.80">
    <property type="entry name" value="Glycosidases"/>
    <property type="match status" value="1"/>
</dbReference>
<organism evidence="5">
    <name type="scientific">uncultured Rhodoferax sp</name>
    <dbReference type="NCBI Taxonomy" id="223188"/>
    <lineage>
        <taxon>Bacteria</taxon>
        <taxon>Pseudomonadati</taxon>
        <taxon>Pseudomonadota</taxon>
        <taxon>Betaproteobacteria</taxon>
        <taxon>Burkholderiales</taxon>
        <taxon>Comamonadaceae</taxon>
        <taxon>Rhodoferax</taxon>
        <taxon>environmental samples</taxon>
    </lineage>
</organism>
<sequence length="97" mass="10749">MPRSTRAQFPEDFRWGVSTSALQIEGGTDADGRRPSVWDTFAAEPAHIRNGDTPAVACDHYRHWEEDLDLGEGDSASASYRLFRVLAVASCRRGPAR</sequence>
<dbReference type="PANTHER" id="PTHR10353:SF36">
    <property type="entry name" value="LP05116P"/>
    <property type="match status" value="1"/>
</dbReference>
<evidence type="ECO:0000256" key="1">
    <source>
        <dbReference type="ARBA" id="ARBA00010838"/>
    </source>
</evidence>
<dbReference type="EMBL" id="KF125945">
    <property type="protein sequence ID" value="AIA93282.1"/>
    <property type="molecule type" value="Genomic_DNA"/>
</dbReference>
<accession>A0A060CEA6</accession>
<dbReference type="InterPro" id="IPR001360">
    <property type="entry name" value="Glyco_hydro_1"/>
</dbReference>
<keyword evidence="3" id="KW-0326">Glycosidase</keyword>
<comment type="similarity">
    <text evidence="1 4">Belongs to the glycosyl hydrolase 1 family.</text>
</comment>
<protein>
    <submittedName>
        <fullName evidence="5">Glyco_hydro_1</fullName>
    </submittedName>
</protein>
<evidence type="ECO:0000256" key="2">
    <source>
        <dbReference type="ARBA" id="ARBA00022801"/>
    </source>
</evidence>
<dbReference type="InterPro" id="IPR017853">
    <property type="entry name" value="GH"/>
</dbReference>
<reference evidence="5" key="1">
    <citation type="journal article" date="2013" name="Environ. Microbiol.">
        <title>Seasonally variable intestinal metagenomes of the red palm weevil (Rhynchophorus ferrugineus).</title>
        <authorList>
            <person name="Jia S."/>
            <person name="Zhang X."/>
            <person name="Zhang G."/>
            <person name="Yin A."/>
            <person name="Zhang S."/>
            <person name="Li F."/>
            <person name="Wang L."/>
            <person name="Zhao D."/>
            <person name="Yun Q."/>
            <person name="Tala"/>
            <person name="Wang J."/>
            <person name="Sun G."/>
            <person name="Baabdullah M."/>
            <person name="Yu X."/>
            <person name="Hu S."/>
            <person name="Al-Mssallem I.S."/>
            <person name="Yu J."/>
        </authorList>
    </citation>
    <scope>NUCLEOTIDE SEQUENCE</scope>
</reference>
<dbReference type="Pfam" id="PF00232">
    <property type="entry name" value="Glyco_hydro_1"/>
    <property type="match status" value="1"/>
</dbReference>
<dbReference type="SUPFAM" id="SSF51445">
    <property type="entry name" value="(Trans)glycosidases"/>
    <property type="match status" value="1"/>
</dbReference>
<keyword evidence="2" id="KW-0378">Hydrolase</keyword>